<proteinExistence type="predicted"/>
<sequence>MKLSVFKTLPVVPYSNRDLCGLPLSVRAIIEAFATRETLDLPRQLTEEYVNCTGLGYKLLNNDWRDYFAQFPWLTALLKYTALLPILCVIWCCLQFRPKRIRRFEKSPVPSGVLCFQRFFVWFTYKSHQNHPTRSHYGLENNANLVRLLYDQTLDVIDHITTENSDVVQEFMKQLANGVVI</sequence>
<evidence type="ECO:0000313" key="3">
    <source>
        <dbReference type="Proteomes" id="UP000606786"/>
    </source>
</evidence>
<keyword evidence="1" id="KW-0472">Membrane</keyword>
<protein>
    <submittedName>
        <fullName evidence="2">(Mediterranean fruit fly) hypothetical protein</fullName>
    </submittedName>
</protein>
<keyword evidence="3" id="KW-1185">Reference proteome</keyword>
<comment type="caution">
    <text evidence="2">The sequence shown here is derived from an EMBL/GenBank/DDBJ whole genome shotgun (WGS) entry which is preliminary data.</text>
</comment>
<dbReference type="EMBL" id="CAJHJT010000056">
    <property type="protein sequence ID" value="CAD7012681.1"/>
    <property type="molecule type" value="Genomic_DNA"/>
</dbReference>
<dbReference type="Proteomes" id="UP000606786">
    <property type="component" value="Unassembled WGS sequence"/>
</dbReference>
<feature type="transmembrane region" description="Helical" evidence="1">
    <location>
        <begin position="71"/>
        <end position="94"/>
    </location>
</feature>
<evidence type="ECO:0000313" key="2">
    <source>
        <dbReference type="EMBL" id="CAD7012681.1"/>
    </source>
</evidence>
<organism evidence="2 3">
    <name type="scientific">Ceratitis capitata</name>
    <name type="common">Mediterranean fruit fly</name>
    <name type="synonym">Tephritis capitata</name>
    <dbReference type="NCBI Taxonomy" id="7213"/>
    <lineage>
        <taxon>Eukaryota</taxon>
        <taxon>Metazoa</taxon>
        <taxon>Ecdysozoa</taxon>
        <taxon>Arthropoda</taxon>
        <taxon>Hexapoda</taxon>
        <taxon>Insecta</taxon>
        <taxon>Pterygota</taxon>
        <taxon>Neoptera</taxon>
        <taxon>Endopterygota</taxon>
        <taxon>Diptera</taxon>
        <taxon>Brachycera</taxon>
        <taxon>Muscomorpha</taxon>
        <taxon>Tephritoidea</taxon>
        <taxon>Tephritidae</taxon>
        <taxon>Ceratitis</taxon>
        <taxon>Ceratitis</taxon>
    </lineage>
</organism>
<keyword evidence="1" id="KW-1133">Transmembrane helix</keyword>
<evidence type="ECO:0000256" key="1">
    <source>
        <dbReference type="SAM" id="Phobius"/>
    </source>
</evidence>
<dbReference type="OrthoDB" id="7995869at2759"/>
<accession>A0A811VCH9</accession>
<reference evidence="2" key="1">
    <citation type="submission" date="2020-11" db="EMBL/GenBank/DDBJ databases">
        <authorList>
            <person name="Whitehead M."/>
        </authorList>
    </citation>
    <scope>NUCLEOTIDE SEQUENCE</scope>
    <source>
        <strain evidence="2">EGII</strain>
    </source>
</reference>
<keyword evidence="1" id="KW-0812">Transmembrane</keyword>
<dbReference type="AlphaFoldDB" id="A0A811VCH9"/>
<name>A0A811VCH9_CERCA</name>
<gene>
    <name evidence="2" type="ORF">CCAP1982_LOCUS20788</name>
</gene>